<dbReference type="InterPro" id="IPR051681">
    <property type="entry name" value="Ser/Thr_Kinases-Pseudokinases"/>
</dbReference>
<dbReference type="GO" id="GO:0004674">
    <property type="term" value="F:protein serine/threonine kinase activity"/>
    <property type="evidence" value="ECO:0007669"/>
    <property type="project" value="TreeGrafter"/>
</dbReference>
<dbReference type="EMBL" id="JAIWYP010000013">
    <property type="protein sequence ID" value="KAH3716667.1"/>
    <property type="molecule type" value="Genomic_DNA"/>
</dbReference>
<dbReference type="InterPro" id="IPR001245">
    <property type="entry name" value="Ser-Thr/Tyr_kinase_cat_dom"/>
</dbReference>
<feature type="domain" description="Protein kinase" evidence="5">
    <location>
        <begin position="1"/>
        <end position="108"/>
    </location>
</feature>
<accession>A0A9D4C3F5</accession>
<evidence type="ECO:0000256" key="4">
    <source>
        <dbReference type="ARBA" id="ARBA00022840"/>
    </source>
</evidence>
<dbReference type="PANTHER" id="PTHR44329">
    <property type="entry name" value="SERINE/THREONINE-PROTEIN KINASE TNNI3K-RELATED"/>
    <property type="match status" value="1"/>
</dbReference>
<dbReference type="InterPro" id="IPR011009">
    <property type="entry name" value="Kinase-like_dom_sf"/>
</dbReference>
<dbReference type="Proteomes" id="UP000828390">
    <property type="component" value="Unassembled WGS sequence"/>
</dbReference>
<proteinExistence type="predicted"/>
<dbReference type="PANTHER" id="PTHR44329:SF288">
    <property type="entry name" value="MITOGEN-ACTIVATED PROTEIN KINASE KINASE KINASE 20"/>
    <property type="match status" value="1"/>
</dbReference>
<evidence type="ECO:0000313" key="7">
    <source>
        <dbReference type="Proteomes" id="UP000828390"/>
    </source>
</evidence>
<dbReference type="Gene3D" id="1.10.510.10">
    <property type="entry name" value="Transferase(Phosphotransferase) domain 1"/>
    <property type="match status" value="1"/>
</dbReference>
<keyword evidence="7" id="KW-1185">Reference proteome</keyword>
<dbReference type="GO" id="GO:0005737">
    <property type="term" value="C:cytoplasm"/>
    <property type="evidence" value="ECO:0007669"/>
    <property type="project" value="TreeGrafter"/>
</dbReference>
<dbReference type="Gene3D" id="3.30.200.20">
    <property type="entry name" value="Phosphorylase Kinase, domain 1"/>
    <property type="match status" value="1"/>
</dbReference>
<keyword evidence="1" id="KW-0808">Transferase</keyword>
<name>A0A9D4C3F5_DREPO</name>
<dbReference type="InterPro" id="IPR000719">
    <property type="entry name" value="Prot_kinase_dom"/>
</dbReference>
<gene>
    <name evidence="6" type="ORF">DPMN_059393</name>
</gene>
<reference evidence="6" key="1">
    <citation type="journal article" date="2019" name="bioRxiv">
        <title>The Genome of the Zebra Mussel, Dreissena polymorpha: A Resource for Invasive Species Research.</title>
        <authorList>
            <person name="McCartney M.A."/>
            <person name="Auch B."/>
            <person name="Kono T."/>
            <person name="Mallez S."/>
            <person name="Zhang Y."/>
            <person name="Obille A."/>
            <person name="Becker A."/>
            <person name="Abrahante J.E."/>
            <person name="Garbe J."/>
            <person name="Badalamenti J.P."/>
            <person name="Herman A."/>
            <person name="Mangelson H."/>
            <person name="Liachko I."/>
            <person name="Sullivan S."/>
            <person name="Sone E.D."/>
            <person name="Koren S."/>
            <person name="Silverstein K.A.T."/>
            <person name="Beckman K.B."/>
            <person name="Gohl D.M."/>
        </authorList>
    </citation>
    <scope>NUCLEOTIDE SEQUENCE</scope>
    <source>
        <strain evidence="6">Duluth1</strain>
        <tissue evidence="6">Whole animal</tissue>
    </source>
</reference>
<evidence type="ECO:0000256" key="3">
    <source>
        <dbReference type="ARBA" id="ARBA00022777"/>
    </source>
</evidence>
<sequence>MQLVQRYCIDVKANSSVTEAQVLSVLSHRNIIKFYGAVTEEPNYCLVTGKNVHKFQSIVLIEEENYVLVTEFACNGSLYAYLQNPDNHLDFDQILNWAKEIALGTSKH</sequence>
<dbReference type="PROSITE" id="PS50011">
    <property type="entry name" value="PROTEIN_KINASE_DOM"/>
    <property type="match status" value="1"/>
</dbReference>
<reference evidence="6" key="2">
    <citation type="submission" date="2020-11" db="EMBL/GenBank/DDBJ databases">
        <authorList>
            <person name="McCartney M.A."/>
            <person name="Auch B."/>
            <person name="Kono T."/>
            <person name="Mallez S."/>
            <person name="Becker A."/>
            <person name="Gohl D.M."/>
            <person name="Silverstein K.A.T."/>
            <person name="Koren S."/>
            <person name="Bechman K.B."/>
            <person name="Herman A."/>
            <person name="Abrahante J.E."/>
            <person name="Garbe J."/>
        </authorList>
    </citation>
    <scope>NUCLEOTIDE SEQUENCE</scope>
    <source>
        <strain evidence="6">Duluth1</strain>
        <tissue evidence="6">Whole animal</tissue>
    </source>
</reference>
<organism evidence="6 7">
    <name type="scientific">Dreissena polymorpha</name>
    <name type="common">Zebra mussel</name>
    <name type="synonym">Mytilus polymorpha</name>
    <dbReference type="NCBI Taxonomy" id="45954"/>
    <lineage>
        <taxon>Eukaryota</taxon>
        <taxon>Metazoa</taxon>
        <taxon>Spiralia</taxon>
        <taxon>Lophotrochozoa</taxon>
        <taxon>Mollusca</taxon>
        <taxon>Bivalvia</taxon>
        <taxon>Autobranchia</taxon>
        <taxon>Heteroconchia</taxon>
        <taxon>Euheterodonta</taxon>
        <taxon>Imparidentia</taxon>
        <taxon>Neoheterodontei</taxon>
        <taxon>Myida</taxon>
        <taxon>Dreissenoidea</taxon>
        <taxon>Dreissenidae</taxon>
        <taxon>Dreissena</taxon>
    </lineage>
</organism>
<keyword evidence="3" id="KW-0418">Kinase</keyword>
<dbReference type="SUPFAM" id="SSF56112">
    <property type="entry name" value="Protein kinase-like (PK-like)"/>
    <property type="match status" value="1"/>
</dbReference>
<comment type="caution">
    <text evidence="6">The sequence shown here is derived from an EMBL/GenBank/DDBJ whole genome shotgun (WGS) entry which is preliminary data.</text>
</comment>
<keyword evidence="4" id="KW-0067">ATP-binding</keyword>
<evidence type="ECO:0000313" key="6">
    <source>
        <dbReference type="EMBL" id="KAH3716667.1"/>
    </source>
</evidence>
<evidence type="ECO:0000256" key="2">
    <source>
        <dbReference type="ARBA" id="ARBA00022741"/>
    </source>
</evidence>
<dbReference type="AlphaFoldDB" id="A0A9D4C3F5"/>
<dbReference type="Pfam" id="PF07714">
    <property type="entry name" value="PK_Tyr_Ser-Thr"/>
    <property type="match status" value="1"/>
</dbReference>
<evidence type="ECO:0000259" key="5">
    <source>
        <dbReference type="PROSITE" id="PS50011"/>
    </source>
</evidence>
<evidence type="ECO:0000256" key="1">
    <source>
        <dbReference type="ARBA" id="ARBA00022679"/>
    </source>
</evidence>
<keyword evidence="2" id="KW-0547">Nucleotide-binding</keyword>
<protein>
    <recommendedName>
        <fullName evidence="5">Protein kinase domain-containing protein</fullName>
    </recommendedName>
</protein>
<dbReference type="GO" id="GO:0005524">
    <property type="term" value="F:ATP binding"/>
    <property type="evidence" value="ECO:0007669"/>
    <property type="project" value="UniProtKB-KW"/>
</dbReference>